<evidence type="ECO:0000256" key="3">
    <source>
        <dbReference type="ARBA" id="ARBA00022694"/>
    </source>
</evidence>
<dbReference type="InterPro" id="IPR006073">
    <property type="entry name" value="GTP-bd"/>
</dbReference>
<dbReference type="Pfam" id="PF01926">
    <property type="entry name" value="MMR_HSR1"/>
    <property type="match status" value="1"/>
</dbReference>
<evidence type="ECO:0000256" key="6">
    <source>
        <dbReference type="ARBA" id="ARBA00022801"/>
    </source>
</evidence>
<dbReference type="GO" id="GO:0005829">
    <property type="term" value="C:cytosol"/>
    <property type="evidence" value="ECO:0007669"/>
    <property type="project" value="TreeGrafter"/>
</dbReference>
<evidence type="ECO:0000256" key="7">
    <source>
        <dbReference type="ARBA" id="ARBA00022842"/>
    </source>
</evidence>
<keyword evidence="5 10" id="KW-0547">Nucleotide-binding</keyword>
<keyword evidence="6" id="KW-0378">Hydrolase</keyword>
<keyword evidence="7" id="KW-0460">Magnesium</keyword>
<dbReference type="CDD" id="cd04164">
    <property type="entry name" value="trmE"/>
    <property type="match status" value="1"/>
</dbReference>
<reference evidence="14 15" key="2">
    <citation type="submission" date="2019-06" db="EMBL/GenBank/DDBJ databases">
        <title>A hidden player of endosymbiotic evolution: DNA virus triggered massive gene transfer.</title>
        <authorList>
            <person name="Matsuo M."/>
            <person name="Katahata A."/>
            <person name="Tachikawa M."/>
            <person name="Minakuchi Y."/>
            <person name="Noguchi H."/>
            <person name="Toyoda A."/>
            <person name="Fujiyama A."/>
            <person name="Suzuki Y."/>
            <person name="Satoh S."/>
            <person name="Nakayama T."/>
            <person name="Kamikawa R."/>
            <person name="Nomura M."/>
            <person name="Inagaki Y."/>
            <person name="Ishida K."/>
            <person name="Obokata J."/>
        </authorList>
    </citation>
    <scope>NUCLEOTIDE SEQUENCE [LARGE SCALE GENOMIC DNA]</scope>
    <source>
        <strain evidence="14 15">MYN1</strain>
    </source>
</reference>
<dbReference type="GO" id="GO:0009507">
    <property type="term" value="C:chloroplast"/>
    <property type="evidence" value="ECO:0007669"/>
    <property type="project" value="UniProtKB-SubCell"/>
</dbReference>
<evidence type="ECO:0000256" key="10">
    <source>
        <dbReference type="RuleBase" id="RU003313"/>
    </source>
</evidence>
<evidence type="ECO:0000256" key="4">
    <source>
        <dbReference type="ARBA" id="ARBA00022723"/>
    </source>
</evidence>
<dbReference type="Proteomes" id="UP000503178">
    <property type="component" value="Chromatophore Pltd"/>
</dbReference>
<evidence type="ECO:0000256" key="2">
    <source>
        <dbReference type="ARBA" id="ARBA00011043"/>
    </source>
</evidence>
<keyword evidence="9 10" id="KW-0342">GTP-binding</keyword>
<evidence type="ECO:0000256" key="1">
    <source>
        <dbReference type="ARBA" id="ARBA00004229"/>
    </source>
</evidence>
<sequence>MLDVKRINDTIAAISTAVALGQGSIAIVRVSGPSAERIGRQVFSIPGTQRWESHRIIYGHVIDPTSRERIDEALLLIMKAPRSFTGEDVIEFHCHGGLICVQRVLELVLSQGARRALPGEFSQRAVLNGRIDLTRAEAISTLIGARSRRVTQLAMVSLTGAVYKEITRIKERLLEQLAELEAHLDFEEDLLPLDERIVKNNLESIYQDLIQLVMDSNRSAILYRGLEVALIGRPNVGKSSLLNLFSRREKAIVTDLPGTTRDLLESEIIVQGVPITLVDTAGIQFTGDIVEKLGIQRSRQVMMSADAIILVFDLTEGWTSAEEDLIREIPEGTILLIAGNKSDKCPLRHNTPVSKIFNQSWIFPVSARTGEGEDSILSELLNRCGANENQDIRLSLNSRQRDLAKEAATFLNHTLITIERNLPIDFWTIDLRQAIAILTELTGENISEVTLDRIFSRFCIGK</sequence>
<keyword evidence="8" id="KW-0630">Potassium</keyword>
<dbReference type="Gene3D" id="3.40.50.300">
    <property type="entry name" value="P-loop containing nucleotide triphosphate hydrolases"/>
    <property type="match status" value="1"/>
</dbReference>
<dbReference type="Pfam" id="PF10396">
    <property type="entry name" value="TrmE_N"/>
    <property type="match status" value="1"/>
</dbReference>
<dbReference type="InterPro" id="IPR027368">
    <property type="entry name" value="MnmE_dom2"/>
</dbReference>
<gene>
    <name evidence="13" type="primary">thdF</name>
    <name evidence="14" type="synonym">MYN1_Chr_293</name>
    <name evidence="13" type="ORF">PFK_342</name>
    <name evidence="14" type="ORF">PMYN1_Chma301</name>
</gene>
<dbReference type="GO" id="GO:0005525">
    <property type="term" value="F:GTP binding"/>
    <property type="evidence" value="ECO:0007669"/>
    <property type="project" value="UniProtKB-KW"/>
</dbReference>
<dbReference type="GO" id="GO:0002098">
    <property type="term" value="P:tRNA wobble uridine modification"/>
    <property type="evidence" value="ECO:0007669"/>
    <property type="project" value="TreeGrafter"/>
</dbReference>
<dbReference type="HAMAP" id="MF_00379">
    <property type="entry name" value="GTPase_MnmE"/>
    <property type="match status" value="1"/>
</dbReference>
<evidence type="ECO:0000259" key="12">
    <source>
        <dbReference type="PROSITE" id="PS51709"/>
    </source>
</evidence>
<dbReference type="PANTHER" id="PTHR42714:SF2">
    <property type="entry name" value="TRNA MODIFICATION GTPASE GTPBP3, MITOCHONDRIAL"/>
    <property type="match status" value="1"/>
</dbReference>
<geneLocation type="plastid" evidence="13"/>
<dbReference type="GO" id="GO:0042802">
    <property type="term" value="F:identical protein binding"/>
    <property type="evidence" value="ECO:0007669"/>
    <property type="project" value="UniProtKB-ARBA"/>
</dbReference>
<dbReference type="PRINTS" id="PR00449">
    <property type="entry name" value="RASTRNSFRMNG"/>
</dbReference>
<keyword evidence="15" id="KW-1185">Reference proteome</keyword>
<dbReference type="AlphaFoldDB" id="A0A1S6YHX7"/>
<evidence type="ECO:0000256" key="8">
    <source>
        <dbReference type="ARBA" id="ARBA00022958"/>
    </source>
</evidence>
<comment type="subcellular location">
    <subcellularLocation>
        <location evidence="1">Plastid</location>
        <location evidence="1">Chloroplast</location>
    </subcellularLocation>
</comment>
<dbReference type="InterPro" id="IPR027417">
    <property type="entry name" value="P-loop_NTPase"/>
</dbReference>
<evidence type="ECO:0000256" key="9">
    <source>
        <dbReference type="ARBA" id="ARBA00023134"/>
    </source>
</evidence>
<dbReference type="InterPro" id="IPR005225">
    <property type="entry name" value="Small_GTP-bd"/>
</dbReference>
<dbReference type="GO" id="GO:0030488">
    <property type="term" value="P:tRNA methylation"/>
    <property type="evidence" value="ECO:0007669"/>
    <property type="project" value="TreeGrafter"/>
</dbReference>
<dbReference type="Gene3D" id="1.20.120.430">
    <property type="entry name" value="tRNA modification GTPase MnmE domain 2"/>
    <property type="match status" value="1"/>
</dbReference>
<evidence type="ECO:0000256" key="11">
    <source>
        <dbReference type="SAM" id="Coils"/>
    </source>
</evidence>
<dbReference type="InterPro" id="IPR018948">
    <property type="entry name" value="GTP-bd_TrmE_N"/>
</dbReference>
<feature type="domain" description="TrmE-type G" evidence="12">
    <location>
        <begin position="225"/>
        <end position="385"/>
    </location>
</feature>
<organism evidence="13">
    <name type="scientific">Paulinella micropora</name>
    <dbReference type="NCBI Taxonomy" id="1928728"/>
    <lineage>
        <taxon>Eukaryota</taxon>
        <taxon>Sar</taxon>
        <taxon>Rhizaria</taxon>
        <taxon>Cercozoa</taxon>
        <taxon>Imbricatea</taxon>
        <taxon>Silicofilosea</taxon>
        <taxon>Euglyphida</taxon>
        <taxon>Paulinellidae</taxon>
        <taxon>Paulinella</taxon>
    </lineage>
</organism>
<dbReference type="GO" id="GO:0003924">
    <property type="term" value="F:GTPase activity"/>
    <property type="evidence" value="ECO:0007669"/>
    <property type="project" value="InterPro"/>
</dbReference>
<dbReference type="CDD" id="cd14858">
    <property type="entry name" value="TrmE_N"/>
    <property type="match status" value="1"/>
</dbReference>
<keyword evidence="11" id="KW-0175">Coiled coil</keyword>
<dbReference type="FunFam" id="3.30.1360.120:FF:000003">
    <property type="entry name" value="tRNA modification GTPase MnmE"/>
    <property type="match status" value="1"/>
</dbReference>
<dbReference type="EMBL" id="KY124271">
    <property type="protein sequence ID" value="AQX44896.1"/>
    <property type="molecule type" value="Genomic_DNA"/>
</dbReference>
<proteinExistence type="inferred from homology"/>
<dbReference type="InterPro" id="IPR004520">
    <property type="entry name" value="GTPase_MnmE"/>
</dbReference>
<dbReference type="InterPro" id="IPR027266">
    <property type="entry name" value="TrmE/GcvT-like"/>
</dbReference>
<name>A0A1S6YHX7_9EUKA</name>
<dbReference type="EMBL" id="LC490351">
    <property type="protein sequence ID" value="BBL86110.1"/>
    <property type="molecule type" value="Genomic_DNA"/>
</dbReference>
<evidence type="ECO:0000313" key="14">
    <source>
        <dbReference type="EMBL" id="BBL86110.1"/>
    </source>
</evidence>
<dbReference type="GO" id="GO:0046872">
    <property type="term" value="F:metal ion binding"/>
    <property type="evidence" value="ECO:0007669"/>
    <property type="project" value="UniProtKB-KW"/>
</dbReference>
<evidence type="ECO:0000313" key="15">
    <source>
        <dbReference type="Proteomes" id="UP000503178"/>
    </source>
</evidence>
<accession>A0A1S6YHX7</accession>
<dbReference type="InterPro" id="IPR025867">
    <property type="entry name" value="MnmE_helical"/>
</dbReference>
<dbReference type="Pfam" id="PF12631">
    <property type="entry name" value="MnmE_helical"/>
    <property type="match status" value="1"/>
</dbReference>
<keyword evidence="4" id="KW-0479">Metal-binding</keyword>
<evidence type="ECO:0000256" key="5">
    <source>
        <dbReference type="ARBA" id="ARBA00022741"/>
    </source>
</evidence>
<dbReference type="NCBIfam" id="TIGR00450">
    <property type="entry name" value="mnmE_trmE_thdF"/>
    <property type="match status" value="1"/>
</dbReference>
<comment type="similarity">
    <text evidence="2 10">Belongs to the TRAFAC class TrmE-Era-EngA-EngB-Septin-like GTPase superfamily. TrmE GTPase family.</text>
</comment>
<feature type="coiled-coil region" evidence="11">
    <location>
        <begin position="163"/>
        <end position="190"/>
    </location>
</feature>
<dbReference type="Gene3D" id="3.30.1360.120">
    <property type="entry name" value="Probable tRNA modification gtpase trme, domain 1"/>
    <property type="match status" value="1"/>
</dbReference>
<dbReference type="InterPro" id="IPR031168">
    <property type="entry name" value="G_TrmE"/>
</dbReference>
<keyword evidence="13" id="KW-0934">Plastid</keyword>
<evidence type="ECO:0000313" key="13">
    <source>
        <dbReference type="EMBL" id="AQX44896.1"/>
    </source>
</evidence>
<dbReference type="PANTHER" id="PTHR42714">
    <property type="entry name" value="TRNA MODIFICATION GTPASE GTPBP3"/>
    <property type="match status" value="1"/>
</dbReference>
<reference evidence="13" key="1">
    <citation type="journal article" date="2017" name="Protist">
        <title>Diversity of the Photosynthetic Paulinella Species, with the Description of Paulinella micropora sp. nov. and the Chromatophore Genome Sequence for strain KR01.</title>
        <authorList>
            <person name="Lhee D."/>
            <person name="Yang E.C."/>
            <person name="Kim J.I."/>
            <person name="Nakayama T."/>
            <person name="Zuccarello G."/>
            <person name="Andersen R.A."/>
            <person name="Yoon H.S."/>
        </authorList>
    </citation>
    <scope>NUCLEOTIDE SEQUENCE</scope>
    <source>
        <strain evidence="13">FK01</strain>
    </source>
</reference>
<dbReference type="NCBIfam" id="TIGR00231">
    <property type="entry name" value="small_GTP"/>
    <property type="match status" value="1"/>
</dbReference>
<keyword evidence="3 10" id="KW-0819">tRNA processing</keyword>
<dbReference type="SUPFAM" id="SSF52540">
    <property type="entry name" value="P-loop containing nucleoside triphosphate hydrolases"/>
    <property type="match status" value="1"/>
</dbReference>
<dbReference type="PROSITE" id="PS51709">
    <property type="entry name" value="G_TRME"/>
    <property type="match status" value="1"/>
</dbReference>
<protein>
    <submittedName>
        <fullName evidence="13">tRNA modification GTPase</fullName>
    </submittedName>
</protein>